<evidence type="ECO:0000256" key="3">
    <source>
        <dbReference type="ARBA" id="ARBA00022679"/>
    </source>
</evidence>
<accession>A0A1Z4LLW3</accession>
<reference evidence="10 11" key="1">
    <citation type="submission" date="2017-06" db="EMBL/GenBank/DDBJ databases">
        <title>Genome sequencing of cyanobaciteial culture collection at National Institute for Environmental Studies (NIES).</title>
        <authorList>
            <person name="Hirose Y."/>
            <person name="Shimura Y."/>
            <person name="Fujisawa T."/>
            <person name="Nakamura Y."/>
            <person name="Kawachi M."/>
        </authorList>
    </citation>
    <scope>NUCLEOTIDE SEQUENCE [LARGE SCALE GENOMIC DNA]</scope>
    <source>
        <strain evidence="10 11">NIES-267</strain>
    </source>
</reference>
<evidence type="ECO:0000256" key="2">
    <source>
        <dbReference type="ARBA" id="ARBA00022603"/>
    </source>
</evidence>
<keyword evidence="4" id="KW-0949">S-adenosyl-L-methionine</keyword>
<keyword evidence="2 10" id="KW-0489">Methyltransferase</keyword>
<dbReference type="GO" id="GO:0005737">
    <property type="term" value="C:cytoplasm"/>
    <property type="evidence" value="ECO:0007669"/>
    <property type="project" value="TreeGrafter"/>
</dbReference>
<dbReference type="InterPro" id="IPR001091">
    <property type="entry name" value="RM_Methyltransferase"/>
</dbReference>
<dbReference type="OrthoDB" id="9800801at2"/>
<dbReference type="GO" id="GO:0032259">
    <property type="term" value="P:methylation"/>
    <property type="evidence" value="ECO:0007669"/>
    <property type="project" value="UniProtKB-KW"/>
</dbReference>
<gene>
    <name evidence="10" type="ORF">NIES267_17010</name>
</gene>
<dbReference type="Proteomes" id="UP000218418">
    <property type="component" value="Chromosome"/>
</dbReference>
<dbReference type="AlphaFoldDB" id="A0A1Z4LLW3"/>
<keyword evidence="11" id="KW-1185">Reference proteome</keyword>
<dbReference type="EMBL" id="AP018227">
    <property type="protein sequence ID" value="BAY82222.1"/>
    <property type="molecule type" value="Genomic_DNA"/>
</dbReference>
<dbReference type="PANTHER" id="PTHR13370">
    <property type="entry name" value="RNA METHYLASE-RELATED"/>
    <property type="match status" value="1"/>
</dbReference>
<dbReference type="GO" id="GO:0003677">
    <property type="term" value="F:DNA binding"/>
    <property type="evidence" value="ECO:0007669"/>
    <property type="project" value="UniProtKB-KW"/>
</dbReference>
<evidence type="ECO:0000313" key="10">
    <source>
        <dbReference type="EMBL" id="BAY82222.1"/>
    </source>
</evidence>
<name>A0A1Z4LLW3_9CYAN</name>
<keyword evidence="6" id="KW-0238">DNA-binding</keyword>
<proteinExistence type="inferred from homology"/>
<evidence type="ECO:0000256" key="4">
    <source>
        <dbReference type="ARBA" id="ARBA00022691"/>
    </source>
</evidence>
<dbReference type="GO" id="GO:0009007">
    <property type="term" value="F:site-specific DNA-methyltransferase (adenine-specific) activity"/>
    <property type="evidence" value="ECO:0007669"/>
    <property type="project" value="TreeGrafter"/>
</dbReference>
<dbReference type="PROSITE" id="PS00093">
    <property type="entry name" value="N4_MTASE"/>
    <property type="match status" value="1"/>
</dbReference>
<dbReference type="PANTHER" id="PTHR13370:SF3">
    <property type="entry name" value="TRNA (GUANINE(10)-N2)-METHYLTRANSFERASE HOMOLOG"/>
    <property type="match status" value="1"/>
</dbReference>
<evidence type="ECO:0000256" key="5">
    <source>
        <dbReference type="ARBA" id="ARBA00022747"/>
    </source>
</evidence>
<dbReference type="GO" id="GO:0009307">
    <property type="term" value="P:DNA restriction-modification system"/>
    <property type="evidence" value="ECO:0007669"/>
    <property type="project" value="UniProtKB-KW"/>
</dbReference>
<dbReference type="REBASE" id="207559">
    <property type="entry name" value="M.Cpa267ORF17010P"/>
</dbReference>
<evidence type="ECO:0000259" key="9">
    <source>
        <dbReference type="Pfam" id="PF01555"/>
    </source>
</evidence>
<dbReference type="Gene3D" id="3.40.50.150">
    <property type="entry name" value="Vaccinia Virus protein VP39"/>
    <property type="match status" value="1"/>
</dbReference>
<keyword evidence="5" id="KW-0680">Restriction system</keyword>
<evidence type="ECO:0000256" key="1">
    <source>
        <dbReference type="ARBA" id="ARBA00010203"/>
    </source>
</evidence>
<evidence type="ECO:0000256" key="8">
    <source>
        <dbReference type="RuleBase" id="RU362026"/>
    </source>
</evidence>
<evidence type="ECO:0000256" key="7">
    <source>
        <dbReference type="ARBA" id="ARBA00049120"/>
    </source>
</evidence>
<dbReference type="GO" id="GO:0008170">
    <property type="term" value="F:N-methyltransferase activity"/>
    <property type="evidence" value="ECO:0007669"/>
    <property type="project" value="InterPro"/>
</dbReference>
<dbReference type="CDD" id="cd02440">
    <property type="entry name" value="AdoMet_MTases"/>
    <property type="match status" value="1"/>
</dbReference>
<dbReference type="EC" id="2.1.1.-" evidence="8"/>
<dbReference type="Pfam" id="PF01555">
    <property type="entry name" value="N6_N4_Mtase"/>
    <property type="match status" value="1"/>
</dbReference>
<protein>
    <recommendedName>
        <fullName evidence="8">Methyltransferase</fullName>
        <ecNumber evidence="8">2.1.1.-</ecNumber>
    </recommendedName>
</protein>
<comment type="catalytic activity">
    <reaction evidence="7">
        <text>a 2'-deoxycytidine in DNA + S-adenosyl-L-methionine = an N(4)-methyl-2'-deoxycytidine in DNA + S-adenosyl-L-homocysteine + H(+)</text>
        <dbReference type="Rhea" id="RHEA:16857"/>
        <dbReference type="Rhea" id="RHEA-COMP:11369"/>
        <dbReference type="Rhea" id="RHEA-COMP:13674"/>
        <dbReference type="ChEBI" id="CHEBI:15378"/>
        <dbReference type="ChEBI" id="CHEBI:57856"/>
        <dbReference type="ChEBI" id="CHEBI:59789"/>
        <dbReference type="ChEBI" id="CHEBI:85452"/>
        <dbReference type="ChEBI" id="CHEBI:137933"/>
        <dbReference type="EC" id="2.1.1.113"/>
    </reaction>
</comment>
<dbReference type="GO" id="GO:0015667">
    <property type="term" value="F:site-specific DNA-methyltransferase (cytosine-N4-specific) activity"/>
    <property type="evidence" value="ECO:0007669"/>
    <property type="project" value="UniProtKB-EC"/>
</dbReference>
<dbReference type="SUPFAM" id="SSF53335">
    <property type="entry name" value="S-adenosyl-L-methionine-dependent methyltransferases"/>
    <property type="match status" value="1"/>
</dbReference>
<keyword evidence="3 10" id="KW-0808">Transferase</keyword>
<dbReference type="InterPro" id="IPR017985">
    <property type="entry name" value="MeTrfase_CN4_CS"/>
</dbReference>
<dbReference type="InterPro" id="IPR002941">
    <property type="entry name" value="DNA_methylase_N4/N6"/>
</dbReference>
<comment type="similarity">
    <text evidence="1">Belongs to the N(4)/N(6)-methyltransferase family. N(4) subfamily.</text>
</comment>
<evidence type="ECO:0000313" key="11">
    <source>
        <dbReference type="Proteomes" id="UP000218418"/>
    </source>
</evidence>
<evidence type="ECO:0000256" key="6">
    <source>
        <dbReference type="ARBA" id="ARBA00023125"/>
    </source>
</evidence>
<organism evidence="10 11">
    <name type="scientific">Calothrix parasitica NIES-267</name>
    <dbReference type="NCBI Taxonomy" id="1973488"/>
    <lineage>
        <taxon>Bacteria</taxon>
        <taxon>Bacillati</taxon>
        <taxon>Cyanobacteriota</taxon>
        <taxon>Cyanophyceae</taxon>
        <taxon>Nostocales</taxon>
        <taxon>Calotrichaceae</taxon>
        <taxon>Calothrix</taxon>
    </lineage>
</organism>
<sequence length="348" mass="39605">MNSVSLSKIYISTQLVYKDNYKPLEIALKDNSIIPEEAEVLLTNDEQKAIPLISKNAALIKQIQQKVQQLPSSHKILLRDSRKLADIPNESVHLAVTSPPYWNLKKYVENPNQLGEIDDYEQFLQELDCVWQHMWRVLVPGGRLIIVVGDVCLSRRRFGRHVVFPLHASIQEHCRNLGFDNLAPIIWYKIANASLEATGNGNSFLGKPYEPGGVIKNDIEFILMQRKPGGYRSPSLNSRLLSIIPQEQHRKWFQQIWQDVKGASTRQHPAPFPLELAQRLVRMFSFVGDTVLDPFMGTGTTCIAAANWGRNSIGVEIEPTYHQLTLEKMSKTYGLRLIHDEVETEVAK</sequence>
<dbReference type="InterPro" id="IPR029063">
    <property type="entry name" value="SAM-dependent_MTases_sf"/>
</dbReference>
<feature type="domain" description="DNA methylase N-4/N-6" evidence="9">
    <location>
        <begin position="92"/>
        <end position="325"/>
    </location>
</feature>
<dbReference type="PRINTS" id="PR00508">
    <property type="entry name" value="S21N4MTFRASE"/>
</dbReference>